<dbReference type="PANTHER" id="PTHR43048">
    <property type="entry name" value="METHYLMALONYL-COA EPIMERASE"/>
    <property type="match status" value="1"/>
</dbReference>
<dbReference type="InterPro" id="IPR029068">
    <property type="entry name" value="Glyas_Bleomycin-R_OHBP_Dase"/>
</dbReference>
<gene>
    <name evidence="3" type="ORF">MWN33_15560</name>
</gene>
<dbReference type="InterPro" id="IPR004360">
    <property type="entry name" value="Glyas_Fos-R_dOase_dom"/>
</dbReference>
<organism evidence="3 4">
    <name type="scientific">Ancylobacter koreensis</name>
    <dbReference type="NCBI Taxonomy" id="266121"/>
    <lineage>
        <taxon>Bacteria</taxon>
        <taxon>Pseudomonadati</taxon>
        <taxon>Pseudomonadota</taxon>
        <taxon>Alphaproteobacteria</taxon>
        <taxon>Hyphomicrobiales</taxon>
        <taxon>Xanthobacteraceae</taxon>
        <taxon>Ancylobacter</taxon>
    </lineage>
</organism>
<protein>
    <submittedName>
        <fullName evidence="3">VOC family protein</fullName>
    </submittedName>
</protein>
<reference evidence="3 4" key="1">
    <citation type="submission" date="2022-04" db="EMBL/GenBank/DDBJ databases">
        <authorList>
            <person name="Grouzdev D.S."/>
            <person name="Pantiukh K.S."/>
            <person name="Krutkina M.S."/>
        </authorList>
    </citation>
    <scope>NUCLEOTIDE SEQUENCE [LARGE SCALE GENOMIC DNA]</scope>
    <source>
        <strain evidence="3 4">Jip08</strain>
    </source>
</reference>
<dbReference type="Pfam" id="PF00903">
    <property type="entry name" value="Glyoxalase"/>
    <property type="match status" value="2"/>
</dbReference>
<name>A0ABT0DQA3_9HYPH</name>
<dbReference type="PANTHER" id="PTHR43048:SF6">
    <property type="entry name" value="BLR8189 PROTEIN"/>
    <property type="match status" value="1"/>
</dbReference>
<dbReference type="Proteomes" id="UP001202867">
    <property type="component" value="Unassembled WGS sequence"/>
</dbReference>
<evidence type="ECO:0000259" key="2">
    <source>
        <dbReference type="PROSITE" id="PS51819"/>
    </source>
</evidence>
<dbReference type="InterPro" id="IPR037523">
    <property type="entry name" value="VOC_core"/>
</dbReference>
<dbReference type="RefSeq" id="WP_247201959.1">
    <property type="nucleotide sequence ID" value="NZ_JALKCG010000007.1"/>
</dbReference>
<reference evidence="4" key="2">
    <citation type="submission" date="2023-07" db="EMBL/GenBank/DDBJ databases">
        <title>Ancylobacter moscoviensis sp. nov., facultatively methylotrophic bacteria from activated sludge and the reclassification of Starkeya novella (Starkey 1934) Kelly et al. 2000 as Ancylobacter novellus comb. nov., Starkeya koreensis Im et al. 2006 as Ancylobacter koreensis comb.nov., Angulomicrobium tetraedrale Vasil'eva et al. 1986 as Ancylobacter tetraedralis comb. nov., Angulomicrobium amanitiforme Fritz et al. 2004 as Ancylobacter amanitiformis comb. nov. and Methylorhabdus multivorans Doronina et al. 1996 as Ancylobacter multivorans comb. nov. and emended description of the genus Ancylobacter.</title>
        <authorList>
            <person name="Doronina N."/>
            <person name="Chemodurova A."/>
            <person name="Grouzdev D."/>
            <person name="Koziaeva V."/>
            <person name="Shi W."/>
            <person name="Wu L."/>
            <person name="Kaparullina E."/>
        </authorList>
    </citation>
    <scope>NUCLEOTIDE SEQUENCE [LARGE SCALE GENOMIC DNA]</scope>
    <source>
        <strain evidence="4">Jip08</strain>
    </source>
</reference>
<dbReference type="InterPro" id="IPR051785">
    <property type="entry name" value="MMCE/EMCE_epimerase"/>
</dbReference>
<feature type="domain" description="VOC" evidence="2">
    <location>
        <begin position="136"/>
        <end position="237"/>
    </location>
</feature>
<dbReference type="EMBL" id="JALKCG010000007">
    <property type="protein sequence ID" value="MCK0209450.1"/>
    <property type="molecule type" value="Genomic_DNA"/>
</dbReference>
<comment type="caution">
    <text evidence="3">The sequence shown here is derived from an EMBL/GenBank/DDBJ whole genome shotgun (WGS) entry which is preliminary data.</text>
</comment>
<proteinExistence type="predicted"/>
<dbReference type="SUPFAM" id="SSF54593">
    <property type="entry name" value="Glyoxalase/Bleomycin resistance protein/Dihydroxybiphenyl dioxygenase"/>
    <property type="match status" value="2"/>
</dbReference>
<keyword evidence="1" id="KW-0479">Metal-binding</keyword>
<evidence type="ECO:0000256" key="1">
    <source>
        <dbReference type="ARBA" id="ARBA00022723"/>
    </source>
</evidence>
<evidence type="ECO:0000313" key="4">
    <source>
        <dbReference type="Proteomes" id="UP001202867"/>
    </source>
</evidence>
<dbReference type="Gene3D" id="3.10.180.10">
    <property type="entry name" value="2,3-Dihydroxybiphenyl 1,2-Dioxygenase, domain 1"/>
    <property type="match status" value="2"/>
</dbReference>
<keyword evidence="4" id="KW-1185">Reference proteome</keyword>
<accession>A0ABT0DQA3</accession>
<evidence type="ECO:0000313" key="3">
    <source>
        <dbReference type="EMBL" id="MCK0209450.1"/>
    </source>
</evidence>
<feature type="domain" description="VOC" evidence="2">
    <location>
        <begin position="3"/>
        <end position="133"/>
    </location>
</feature>
<sequence>MSRIVHIALKCGDMESFESATTFYEDIFGIYQTKNTHARGHHSRHMTDGNIDLALMLYDSEDEKEAKLAGAGPRIHHIGIEVDDRPSMIKKIEDNGGSIYSDRAEGALKYRSADGTLGEIVGIGRYLKKDKSKLSRISQVTLHVNDLEKAANFYRNVFDFEPAPGSNGVVHNLTDGETVLSLVKAEQPAIEYWTLEVADPKAVAEQVTQRGGKIVKDDEAAVKFVGPDGNLAELTGA</sequence>
<dbReference type="PROSITE" id="PS51819">
    <property type="entry name" value="VOC"/>
    <property type="match status" value="2"/>
</dbReference>